<dbReference type="GeneID" id="8622096"/>
<dbReference type="HOGENOM" id="CLU_742760_0_0_1"/>
<dbReference type="PaxDb" id="44689-DDB0234241"/>
<keyword evidence="6" id="KW-1185">Reference proteome</keyword>
<dbReference type="GlyGen" id="B0G128">
    <property type="glycosylation" value="1 site"/>
</dbReference>
<proteinExistence type="predicted"/>
<evidence type="ECO:0000313" key="5">
    <source>
        <dbReference type="EMBL" id="EDR41079.1"/>
    </source>
</evidence>
<dbReference type="STRING" id="44689.B0G128"/>
<dbReference type="RefSeq" id="XP_001732991.1">
    <property type="nucleotide sequence ID" value="XM_001732939.1"/>
</dbReference>
<dbReference type="PROSITE" id="PS50102">
    <property type="entry name" value="RRM"/>
    <property type="match status" value="2"/>
</dbReference>
<sequence>MSERQKDGEYGVFVSDIARGVTDEQLKEEFSKIGDVLEAVVVKNKHSGETKGYGFVKFYHMADAQHAIETPNPPLFKDGITGKPQMVKVTLADSKNTLYIGHIPKGLTEKEVRAELEEIGMCTLKSFEFDGPSKLYGYAQFKDHETTIKAIKSIQKSKYTASLTPSKRSNDDGKSPTTKVLFVRGIRSQDEGELLRKQLGPELIEKIVVPLDSQKKTPLGHAFIYCNSTSDAKIIMDHNHDFDFMGQKLTISWGLPKQRKMMDGYFAANTPLAAPPYDYHYYFPGSVPQDYYYTPQIPIVDPRRSGYTGQNMTGGPGGKFDHKKEMYHPYPMVTPTTNPYAKYDTFGYPPPQDRYGKTQGGKPQQSKYRFSPY</sequence>
<dbReference type="VEuPathDB" id="AmoebaDB:DDB_G0279539"/>
<evidence type="ECO:0000256" key="1">
    <source>
        <dbReference type="ARBA" id="ARBA00022884"/>
    </source>
</evidence>
<dbReference type="Gene3D" id="3.30.70.330">
    <property type="match status" value="3"/>
</dbReference>
<dbReference type="SMR" id="B0G128"/>
<dbReference type="Pfam" id="PF00076">
    <property type="entry name" value="RRM_1"/>
    <property type="match status" value="2"/>
</dbReference>
<dbReference type="AlphaFoldDB" id="B0G128"/>
<dbReference type="eggNOG" id="KOG0148">
    <property type="taxonomic scope" value="Eukaryota"/>
</dbReference>
<dbReference type="SMART" id="SM00360">
    <property type="entry name" value="RRM"/>
    <property type="match status" value="3"/>
</dbReference>
<accession>B0G128</accession>
<dbReference type="InterPro" id="IPR012677">
    <property type="entry name" value="Nucleotide-bd_a/b_plait_sf"/>
</dbReference>
<dbReference type="PANTHER" id="PTHR21245">
    <property type="entry name" value="HETEROGENEOUS NUCLEAR RIBONUCLEOPROTEIN"/>
    <property type="match status" value="1"/>
</dbReference>
<dbReference type="Proteomes" id="UP000002195">
    <property type="component" value="Unassembled WGS sequence"/>
</dbReference>
<organism evidence="5 6">
    <name type="scientific">Dictyostelium discoideum</name>
    <name type="common">Social amoeba</name>
    <dbReference type="NCBI Taxonomy" id="44689"/>
    <lineage>
        <taxon>Eukaryota</taxon>
        <taxon>Amoebozoa</taxon>
        <taxon>Evosea</taxon>
        <taxon>Eumycetozoa</taxon>
        <taxon>Dictyostelia</taxon>
        <taxon>Dictyosteliales</taxon>
        <taxon>Dictyosteliaceae</taxon>
        <taxon>Dictyostelium</taxon>
    </lineage>
</organism>
<gene>
    <name evidence="5" type="ORF">DDB_G0279539</name>
</gene>
<evidence type="ECO:0000259" key="4">
    <source>
        <dbReference type="PROSITE" id="PS50102"/>
    </source>
</evidence>
<evidence type="ECO:0000256" key="2">
    <source>
        <dbReference type="PROSITE-ProRule" id="PRU00176"/>
    </source>
</evidence>
<dbReference type="dictyBase" id="DDB_G0279539"/>
<dbReference type="EMBL" id="AAFI02000031">
    <property type="protein sequence ID" value="EDR41079.1"/>
    <property type="molecule type" value="Genomic_DNA"/>
</dbReference>
<dbReference type="InParanoid" id="B0G128"/>
<feature type="region of interest" description="Disordered" evidence="3">
    <location>
        <begin position="343"/>
        <end position="373"/>
    </location>
</feature>
<dbReference type="PhylomeDB" id="B0G128"/>
<keyword evidence="1 2" id="KW-0694">RNA-binding</keyword>
<evidence type="ECO:0000313" key="6">
    <source>
        <dbReference type="Proteomes" id="UP000002195"/>
    </source>
</evidence>
<name>B0G128_DICDI</name>
<reference evidence="5 6" key="1">
    <citation type="journal article" date="2005" name="Nature">
        <title>The genome of the social amoeba Dictyostelium discoideum.</title>
        <authorList>
            <consortium name="The Dictyostelium discoideum Sequencing Consortium"/>
            <person name="Eichinger L."/>
            <person name="Pachebat J.A."/>
            <person name="Glockner G."/>
            <person name="Rajandream M.A."/>
            <person name="Sucgang R."/>
            <person name="Berriman M."/>
            <person name="Song J."/>
            <person name="Olsen R."/>
            <person name="Szafranski K."/>
            <person name="Xu Q."/>
            <person name="Tunggal B."/>
            <person name="Kummerfeld S."/>
            <person name="Madera M."/>
            <person name="Konfortov B.A."/>
            <person name="Rivero F."/>
            <person name="Bankier A.T."/>
            <person name="Lehmann R."/>
            <person name="Hamlin N."/>
            <person name="Davies R."/>
            <person name="Gaudet P."/>
            <person name="Fey P."/>
            <person name="Pilcher K."/>
            <person name="Chen G."/>
            <person name="Saunders D."/>
            <person name="Sodergren E."/>
            <person name="Davis P."/>
            <person name="Kerhornou A."/>
            <person name="Nie X."/>
            <person name="Hall N."/>
            <person name="Anjard C."/>
            <person name="Hemphill L."/>
            <person name="Bason N."/>
            <person name="Farbrother P."/>
            <person name="Desany B."/>
            <person name="Just E."/>
            <person name="Morio T."/>
            <person name="Rost R."/>
            <person name="Churcher C."/>
            <person name="Cooper J."/>
            <person name="Haydock S."/>
            <person name="van Driessche N."/>
            <person name="Cronin A."/>
            <person name="Goodhead I."/>
            <person name="Muzny D."/>
            <person name="Mourier T."/>
            <person name="Pain A."/>
            <person name="Lu M."/>
            <person name="Harper D."/>
            <person name="Lindsay R."/>
            <person name="Hauser H."/>
            <person name="James K."/>
            <person name="Quiles M."/>
            <person name="Madan Babu M."/>
            <person name="Saito T."/>
            <person name="Buchrieser C."/>
            <person name="Wardroper A."/>
            <person name="Felder M."/>
            <person name="Thangavelu M."/>
            <person name="Johnson D."/>
            <person name="Knights A."/>
            <person name="Loulseged H."/>
            <person name="Mungall K."/>
            <person name="Oliver K."/>
            <person name="Price C."/>
            <person name="Quail M.A."/>
            <person name="Urushihara H."/>
            <person name="Hernandez J."/>
            <person name="Rabbinowitsch E."/>
            <person name="Steffen D."/>
            <person name="Sanders M."/>
            <person name="Ma J."/>
            <person name="Kohara Y."/>
            <person name="Sharp S."/>
            <person name="Simmonds M."/>
            <person name="Spiegler S."/>
            <person name="Tivey A."/>
            <person name="Sugano S."/>
            <person name="White B."/>
            <person name="Walker D."/>
            <person name="Woodward J."/>
            <person name="Winckler T."/>
            <person name="Tanaka Y."/>
            <person name="Shaulsky G."/>
            <person name="Schleicher M."/>
            <person name="Weinstock G."/>
            <person name="Rosenthal A."/>
            <person name="Cox E.C."/>
            <person name="Chisholm R.L."/>
            <person name="Gibbs R."/>
            <person name="Loomis W.F."/>
            <person name="Platzer M."/>
            <person name="Kay R.R."/>
            <person name="Williams J."/>
            <person name="Dear P.H."/>
            <person name="Noegel A.A."/>
            <person name="Barrell B."/>
            <person name="Kuspa A."/>
        </authorList>
    </citation>
    <scope>NUCLEOTIDE SEQUENCE [LARGE SCALE GENOMIC DNA]</scope>
    <source>
        <strain evidence="5 6">AX4</strain>
    </source>
</reference>
<feature type="domain" description="RRM" evidence="4">
    <location>
        <begin position="96"/>
        <end position="168"/>
    </location>
</feature>
<dbReference type="InterPro" id="IPR000504">
    <property type="entry name" value="RRM_dom"/>
</dbReference>
<dbReference type="SUPFAM" id="SSF54928">
    <property type="entry name" value="RNA-binding domain, RBD"/>
    <property type="match status" value="2"/>
</dbReference>
<comment type="caution">
    <text evidence="5">The sequence shown here is derived from an EMBL/GenBank/DDBJ whole genome shotgun (WGS) entry which is preliminary data.</text>
</comment>
<feature type="domain" description="RRM" evidence="4">
    <location>
        <begin position="10"/>
        <end position="94"/>
    </location>
</feature>
<dbReference type="GO" id="GO:0003723">
    <property type="term" value="F:RNA binding"/>
    <property type="evidence" value="ECO:0007669"/>
    <property type="project" value="UniProtKB-UniRule"/>
</dbReference>
<dbReference type="KEGG" id="ddi:DDB_G0279539"/>
<dbReference type="InterPro" id="IPR035979">
    <property type="entry name" value="RBD_domain_sf"/>
</dbReference>
<protein>
    <submittedName>
        <fullName evidence="5">RNA-binding region RNP-1 domain-containing protein</fullName>
    </submittedName>
</protein>
<dbReference type="OMA" id="LGHAFIY"/>
<feature type="compositionally biased region" description="Polar residues" evidence="3">
    <location>
        <begin position="361"/>
        <end position="373"/>
    </location>
</feature>
<dbReference type="CDD" id="cd00590">
    <property type="entry name" value="RRM_SF"/>
    <property type="match status" value="2"/>
</dbReference>
<evidence type="ECO:0000256" key="3">
    <source>
        <dbReference type="SAM" id="MobiDB-lite"/>
    </source>
</evidence>